<accession>A0ABW5LUM4</accession>
<dbReference type="EMBL" id="JBHULH010000011">
    <property type="protein sequence ID" value="MFD2568482.1"/>
    <property type="molecule type" value="Genomic_DNA"/>
</dbReference>
<dbReference type="InterPro" id="IPR045749">
    <property type="entry name" value="DUF6090"/>
</dbReference>
<dbReference type="RefSeq" id="WP_379667189.1">
    <property type="nucleotide sequence ID" value="NZ_JBHULH010000011.1"/>
</dbReference>
<evidence type="ECO:0000313" key="3">
    <source>
        <dbReference type="Proteomes" id="UP001597508"/>
    </source>
</evidence>
<evidence type="ECO:0000256" key="1">
    <source>
        <dbReference type="SAM" id="Phobius"/>
    </source>
</evidence>
<gene>
    <name evidence="2" type="ORF">ACFSRZ_13985</name>
</gene>
<sequence length="274" mass="32299">MIKFFRRIRQKLFNQSKEKAGNKFSSYFLYAIGEILLVVIGILLALQFNNWNIERENKTKERWYLINIVEDIEYQKGDLKELKQNYEWCLKIATSILEDYQHLQDFSAIDSLNYKLNSLLLADNFPNTDNTYQELVSSGQQALINNKDLSIDIIDYYLFCEDNYIDIKNNNDNVYYKEIHPIFYNLCQTSLDGLALSKDQKKLLEYDAKTDEFLKGELKKPQNILRLLNALRTHILLNTVHLELVEETLETGVLLIEKIDKYLGLTPEMVNHYD</sequence>
<dbReference type="Proteomes" id="UP001597508">
    <property type="component" value="Unassembled WGS sequence"/>
</dbReference>
<organism evidence="2 3">
    <name type="scientific">Pseudotenacibaculum haliotis</name>
    <dbReference type="NCBI Taxonomy" id="1862138"/>
    <lineage>
        <taxon>Bacteria</taxon>
        <taxon>Pseudomonadati</taxon>
        <taxon>Bacteroidota</taxon>
        <taxon>Flavobacteriia</taxon>
        <taxon>Flavobacteriales</taxon>
        <taxon>Flavobacteriaceae</taxon>
        <taxon>Pseudotenacibaculum</taxon>
    </lineage>
</organism>
<name>A0ABW5LUM4_9FLAO</name>
<keyword evidence="1" id="KW-0472">Membrane</keyword>
<protein>
    <submittedName>
        <fullName evidence="2">DUF6090 family protein</fullName>
    </submittedName>
</protein>
<keyword evidence="3" id="KW-1185">Reference proteome</keyword>
<keyword evidence="1" id="KW-1133">Transmembrane helix</keyword>
<reference evidence="3" key="1">
    <citation type="journal article" date="2019" name="Int. J. Syst. Evol. Microbiol.">
        <title>The Global Catalogue of Microorganisms (GCM) 10K type strain sequencing project: providing services to taxonomists for standard genome sequencing and annotation.</title>
        <authorList>
            <consortium name="The Broad Institute Genomics Platform"/>
            <consortium name="The Broad Institute Genome Sequencing Center for Infectious Disease"/>
            <person name="Wu L."/>
            <person name="Ma J."/>
        </authorList>
    </citation>
    <scope>NUCLEOTIDE SEQUENCE [LARGE SCALE GENOMIC DNA]</scope>
    <source>
        <strain evidence="3">KCTC 52127</strain>
    </source>
</reference>
<keyword evidence="1" id="KW-0812">Transmembrane</keyword>
<comment type="caution">
    <text evidence="2">The sequence shown here is derived from an EMBL/GenBank/DDBJ whole genome shotgun (WGS) entry which is preliminary data.</text>
</comment>
<proteinExistence type="predicted"/>
<feature type="transmembrane region" description="Helical" evidence="1">
    <location>
        <begin position="27"/>
        <end position="48"/>
    </location>
</feature>
<evidence type="ECO:0000313" key="2">
    <source>
        <dbReference type="EMBL" id="MFD2568482.1"/>
    </source>
</evidence>
<dbReference type="Pfam" id="PF19578">
    <property type="entry name" value="DUF6090"/>
    <property type="match status" value="1"/>
</dbReference>